<dbReference type="InterPro" id="IPR034032">
    <property type="entry name" value="Zn_MMP-like_bac"/>
</dbReference>
<dbReference type="EMBL" id="CP013355">
    <property type="protein sequence ID" value="AMC09948.1"/>
    <property type="molecule type" value="Genomic_DNA"/>
</dbReference>
<dbReference type="Proteomes" id="UP000059672">
    <property type="component" value="Chromosome"/>
</dbReference>
<dbReference type="PANTHER" id="PTHR38478:SF1">
    <property type="entry name" value="ZINC DEPENDENT METALLOPROTEASE DOMAIN LIPOPROTEIN"/>
    <property type="match status" value="1"/>
</dbReference>
<proteinExistence type="predicted"/>
<protein>
    <submittedName>
        <fullName evidence="4">Peptidase</fullName>
    </submittedName>
</protein>
<dbReference type="InterPro" id="IPR032534">
    <property type="entry name" value="EcxA_zinc-bd"/>
</dbReference>
<keyword evidence="5" id="KW-1185">Reference proteome</keyword>
<dbReference type="Pfam" id="PF16313">
    <property type="entry name" value="DUF4953"/>
    <property type="match status" value="1"/>
</dbReference>
<evidence type="ECO:0000259" key="1">
    <source>
        <dbReference type="Pfam" id="PF16313"/>
    </source>
</evidence>
<dbReference type="KEGG" id="lut:Lupro_01155"/>
<dbReference type="STRING" id="1622118.Lupro_01155"/>
<dbReference type="RefSeq" id="WP_068205666.1">
    <property type="nucleotide sequence ID" value="NZ_CP013355.1"/>
</dbReference>
<evidence type="ECO:0000259" key="3">
    <source>
        <dbReference type="Pfam" id="PF17162"/>
    </source>
</evidence>
<dbReference type="InterPro" id="IPR024079">
    <property type="entry name" value="MetalloPept_cat_dom_sf"/>
</dbReference>
<accession>A0A0X8G4L2</accession>
<dbReference type="Pfam" id="PF17162">
    <property type="entry name" value="DUF5118"/>
    <property type="match status" value="1"/>
</dbReference>
<organism evidence="4 5">
    <name type="scientific">Lutibacter profundi</name>
    <dbReference type="NCBI Taxonomy" id="1622118"/>
    <lineage>
        <taxon>Bacteria</taxon>
        <taxon>Pseudomonadati</taxon>
        <taxon>Bacteroidota</taxon>
        <taxon>Flavobacteriia</taxon>
        <taxon>Flavobacteriales</taxon>
        <taxon>Flavobacteriaceae</taxon>
        <taxon>Lutibacter</taxon>
    </lineage>
</organism>
<dbReference type="CDD" id="cd04276">
    <property type="entry name" value="ZnMc_MMP_like_2"/>
    <property type="match status" value="1"/>
</dbReference>
<reference evidence="4 5" key="2">
    <citation type="journal article" date="2016" name="Int. J. Syst. Evol. Microbiol.">
        <title>Lutibacter profundi sp. nov., isolated from a deep-sea hydrothermal system on the Arctic Mid-Ocean Ridge and emended description of the genus Lutibacter.</title>
        <authorList>
            <person name="Le Moine Bauer S."/>
            <person name="Roalkvam I."/>
            <person name="Steen I.H."/>
            <person name="Dahle H."/>
        </authorList>
    </citation>
    <scope>NUCLEOTIDE SEQUENCE [LARGE SCALE GENOMIC DNA]</scope>
    <source>
        <strain evidence="4 5">LP1</strain>
    </source>
</reference>
<reference evidence="5" key="1">
    <citation type="submission" date="2015-12" db="EMBL/GenBank/DDBJ databases">
        <title>Complete genome sequence of Lutibacter profundus strain LP1.</title>
        <authorList>
            <person name="Wissuwa J."/>
            <person name="Le Moine Bauer S."/>
            <person name="Stokke R."/>
            <person name="Dahle H."/>
            <person name="Steen I.H."/>
        </authorList>
    </citation>
    <scope>NUCLEOTIDE SEQUENCE [LARGE SCALE GENOMIC DNA]</scope>
    <source>
        <strain evidence="5">LP1</strain>
    </source>
</reference>
<evidence type="ECO:0000259" key="2">
    <source>
        <dbReference type="Pfam" id="PF17148"/>
    </source>
</evidence>
<dbReference type="PATRIC" id="fig|1622118.3.peg.237"/>
<evidence type="ECO:0000313" key="5">
    <source>
        <dbReference type="Proteomes" id="UP000059672"/>
    </source>
</evidence>
<dbReference type="Pfam" id="PF17148">
    <property type="entry name" value="DUF5117"/>
    <property type="match status" value="1"/>
</dbReference>
<dbReference type="InterPro" id="IPR033428">
    <property type="entry name" value="DUF5118"/>
</dbReference>
<gene>
    <name evidence="4" type="ORF">Lupro_01155</name>
</gene>
<name>A0A0X8G4L2_9FLAO</name>
<sequence length="802" mass="90915">MKQLFYVVVFIFSINITAQSFMKTKNFKSYNGYFNFYYDTSENKIYLEVDKLNKEFLYVEALSAGVGSNDIGLDRGQLGQRVVVKFMKAGTKLLLVQPNLKYRAITNNIDEKKSVKEAFTQSVLFGFDIKEQQKGKYLIDISNFLLRDAHGVSKKLQQTKQGNYQLDLSKSALYLERTKAFPKNVEFEAILTFKGEAKGNYIKSVSPNSSLVTVRQHHSFIKLPDNNYKKRIFDPRSGANSISYLDYASSIESPIKKRYIVRHRLEKKDTEAAISEAKEPIIYYLDRGTPEPVRSALLEGGRWWNEAFEAIGYKNAFQFKMLPKGADPLDIRYNVVQWVHRSTRGWSYGASIVDPRTGEILKGHVSLGSLRIRQDYLIAQALLGATDETGANNPLLQMALARIRQLSVHEIGHTLGFTHNFASSYNNRASVMDYPHPYVKLTNGEIDLTNAYKTGIGAWDKVSVAYSYQDFPDKVNEKLELNKIIQHAIDKGMLFISDSDARAKGGAHIYAHLWDNGTNAAKELDRVLKVRAKAIGDFSAKNIKEGEPYSVLEDVFVPLYFFHRYQVEAASKMIGGMEYSYAVKGDGQLIVKSVNPKQEKEALNSILRAISVKTLKIPPRLTALFPPRAFSYKRSRESFKSKNGVAFDALNVASTATEMVMQLLFHPERASRMVQQKAFSENQLGLDELIDAIVNSTFKVKYGNRYDNEIQQSINNVVLQELLKLASNKKASFQAKSIALFKINQLKNWLENNKSEKLNAMYRSGYIAIIDNYLKNPTQFLVDKLPKIPDGSPIGSIRCDFN</sequence>
<feature type="domain" description="EcxA zinc-binding" evidence="1">
    <location>
        <begin position="396"/>
        <end position="699"/>
    </location>
</feature>
<dbReference type="AlphaFoldDB" id="A0A0X8G4L2"/>
<dbReference type="GO" id="GO:0008237">
    <property type="term" value="F:metallopeptidase activity"/>
    <property type="evidence" value="ECO:0007669"/>
    <property type="project" value="InterPro"/>
</dbReference>
<dbReference type="Gene3D" id="3.40.390.10">
    <property type="entry name" value="Collagenase (Catalytic Domain)"/>
    <property type="match status" value="1"/>
</dbReference>
<dbReference type="PANTHER" id="PTHR38478">
    <property type="entry name" value="PEPTIDASE M1A AND M12B"/>
    <property type="match status" value="1"/>
</dbReference>
<dbReference type="OrthoDB" id="9776599at2"/>
<feature type="domain" description="DUF5118" evidence="3">
    <location>
        <begin position="25"/>
        <end position="64"/>
    </location>
</feature>
<dbReference type="SUPFAM" id="SSF55486">
    <property type="entry name" value="Metalloproteases ('zincins'), catalytic domain"/>
    <property type="match status" value="1"/>
</dbReference>
<feature type="domain" description="DUF5117" evidence="2">
    <location>
        <begin position="76"/>
        <end position="268"/>
    </location>
</feature>
<evidence type="ECO:0000313" key="4">
    <source>
        <dbReference type="EMBL" id="AMC09948.1"/>
    </source>
</evidence>
<dbReference type="InterPro" id="IPR033413">
    <property type="entry name" value="DUF5117"/>
</dbReference>